<dbReference type="EMBL" id="AGUD01000026">
    <property type="protein sequence ID" value="EHN12415.1"/>
    <property type="molecule type" value="Genomic_DNA"/>
</dbReference>
<keyword evidence="3" id="KW-1185">Reference proteome</keyword>
<dbReference type="RefSeq" id="WP_007570928.1">
    <property type="nucleotide sequence ID" value="NZ_AGUD01000026.1"/>
</dbReference>
<protein>
    <submittedName>
        <fullName evidence="2">Thioredoxin</fullName>
    </submittedName>
</protein>
<feature type="domain" description="DSBA-like thioredoxin" evidence="1">
    <location>
        <begin position="93"/>
        <end position="210"/>
    </location>
</feature>
<accession>H0E1N1</accession>
<dbReference type="InterPro" id="IPR001853">
    <property type="entry name" value="DSBA-like_thioredoxin_dom"/>
</dbReference>
<proteinExistence type="predicted"/>
<dbReference type="CDD" id="cd03025">
    <property type="entry name" value="DsbA_FrnE_like"/>
    <property type="match status" value="1"/>
</dbReference>
<dbReference type="Pfam" id="PF01323">
    <property type="entry name" value="DSBA"/>
    <property type="match status" value="1"/>
</dbReference>
<dbReference type="Gene3D" id="1.10.472.60">
    <property type="entry name" value="putative protein disulfide isomerase domain"/>
    <property type="match status" value="1"/>
</dbReference>
<comment type="caution">
    <text evidence="2">The sequence shown here is derived from an EMBL/GenBank/DDBJ whole genome shotgun (WGS) entry which is preliminary data.</text>
</comment>
<dbReference type="PANTHER" id="PTHR13887">
    <property type="entry name" value="GLUTATHIONE S-TRANSFERASE KAPPA"/>
    <property type="match status" value="1"/>
</dbReference>
<dbReference type="SUPFAM" id="SSF52833">
    <property type="entry name" value="Thioredoxin-like"/>
    <property type="match status" value="1"/>
</dbReference>
<organism evidence="2 3">
    <name type="scientific">Patulibacter medicamentivorans</name>
    <dbReference type="NCBI Taxonomy" id="1097667"/>
    <lineage>
        <taxon>Bacteria</taxon>
        <taxon>Bacillati</taxon>
        <taxon>Actinomycetota</taxon>
        <taxon>Thermoleophilia</taxon>
        <taxon>Solirubrobacterales</taxon>
        <taxon>Patulibacteraceae</taxon>
        <taxon>Patulibacter</taxon>
    </lineage>
</organism>
<dbReference type="PANTHER" id="PTHR13887:SF54">
    <property type="entry name" value="DSBA FAMILY PROTEIN"/>
    <property type="match status" value="1"/>
</dbReference>
<dbReference type="AlphaFoldDB" id="H0E1N1"/>
<name>H0E1N1_9ACTN</name>
<evidence type="ECO:0000313" key="3">
    <source>
        <dbReference type="Proteomes" id="UP000005143"/>
    </source>
</evidence>
<gene>
    <name evidence="2" type="ORF">PAI11_06930</name>
</gene>
<sequence length="217" mass="22993">MAETAPPTRPTQVLVVLDAYCGWCHGFRDALLGFWERHREDHEFVVLAGGLVTGDRVAPIASFDFIPDGNRRIAELTGARFGEPYLELLADGSLVIDSTDAARGFTALRAQAPERSVPLAVAIADAFFHDGRSLSDVATFRAVAVDQGLDPDAVEAAFEDPATAAQVAEEFAAVSRIGVSGFPTVAVSHGDHLHAIAVGYATGEELEQRLAAAAQAH</sequence>
<evidence type="ECO:0000313" key="2">
    <source>
        <dbReference type="EMBL" id="EHN12415.1"/>
    </source>
</evidence>
<dbReference type="OrthoDB" id="9813770at2"/>
<dbReference type="Gene3D" id="3.40.30.10">
    <property type="entry name" value="Glutaredoxin"/>
    <property type="match status" value="1"/>
</dbReference>
<reference evidence="2 3" key="1">
    <citation type="journal article" date="2013" name="Biodegradation">
        <title>Quantitative proteomic analysis of ibuprofen-degrading Patulibacter sp. strain I11.</title>
        <authorList>
            <person name="Almeida B."/>
            <person name="Kjeldal H."/>
            <person name="Lolas I."/>
            <person name="Knudsen A.D."/>
            <person name="Carvalho G."/>
            <person name="Nielsen K.L."/>
            <person name="Barreto Crespo M.T."/>
            <person name="Stensballe A."/>
            <person name="Nielsen J.L."/>
        </authorList>
    </citation>
    <scope>NUCLEOTIDE SEQUENCE [LARGE SCALE GENOMIC DNA]</scope>
    <source>
        <strain evidence="2 3">I11</strain>
    </source>
</reference>
<evidence type="ECO:0000259" key="1">
    <source>
        <dbReference type="Pfam" id="PF01323"/>
    </source>
</evidence>
<dbReference type="Proteomes" id="UP000005143">
    <property type="component" value="Unassembled WGS sequence"/>
</dbReference>
<dbReference type="InterPro" id="IPR036249">
    <property type="entry name" value="Thioredoxin-like_sf"/>
</dbReference>
<dbReference type="GO" id="GO:0016491">
    <property type="term" value="F:oxidoreductase activity"/>
    <property type="evidence" value="ECO:0007669"/>
    <property type="project" value="InterPro"/>
</dbReference>